<evidence type="ECO:0000313" key="2">
    <source>
        <dbReference type="Proteomes" id="UP000292958"/>
    </source>
</evidence>
<dbReference type="EMBL" id="SHKW01000001">
    <property type="protein sequence ID" value="RZU43744.1"/>
    <property type="molecule type" value="Genomic_DNA"/>
</dbReference>
<evidence type="ECO:0000313" key="1">
    <source>
        <dbReference type="EMBL" id="RZU43744.1"/>
    </source>
</evidence>
<accession>A0A4Q7Z1I7</accession>
<gene>
    <name evidence="1" type="ORF">BDD14_5451</name>
</gene>
<dbReference type="Proteomes" id="UP000292958">
    <property type="component" value="Unassembled WGS sequence"/>
</dbReference>
<protein>
    <submittedName>
        <fullName evidence="1">Uncharacterized protein</fullName>
    </submittedName>
</protein>
<reference evidence="1 2" key="1">
    <citation type="submission" date="2019-02" db="EMBL/GenBank/DDBJ databases">
        <title>Genomic Encyclopedia of Archaeal and Bacterial Type Strains, Phase II (KMG-II): from individual species to whole genera.</title>
        <authorList>
            <person name="Goeker M."/>
        </authorList>
    </citation>
    <scope>NUCLEOTIDE SEQUENCE [LARGE SCALE GENOMIC DNA]</scope>
    <source>
        <strain evidence="1 2">DSM 18101</strain>
    </source>
</reference>
<proteinExistence type="predicted"/>
<name>A0A4Q7Z1I7_9BACT</name>
<sequence length="73" mass="8300">MMRNTASDRRKGLFSGLRHTCSECAVQHAMSAAWNRLLGRVKQVCLLSLSEEELCHREPLDEMHASMAPRTFP</sequence>
<keyword evidence="2" id="KW-1185">Reference proteome</keyword>
<comment type="caution">
    <text evidence="1">The sequence shown here is derived from an EMBL/GenBank/DDBJ whole genome shotgun (WGS) entry which is preliminary data.</text>
</comment>
<organism evidence="1 2">
    <name type="scientific">Edaphobacter modestus</name>
    <dbReference type="NCBI Taxonomy" id="388466"/>
    <lineage>
        <taxon>Bacteria</taxon>
        <taxon>Pseudomonadati</taxon>
        <taxon>Acidobacteriota</taxon>
        <taxon>Terriglobia</taxon>
        <taxon>Terriglobales</taxon>
        <taxon>Acidobacteriaceae</taxon>
        <taxon>Edaphobacter</taxon>
    </lineage>
</organism>
<dbReference type="AlphaFoldDB" id="A0A4Q7Z1I7"/>